<dbReference type="PROSITE" id="PS50927">
    <property type="entry name" value="BULB_LECTIN"/>
    <property type="match status" value="1"/>
</dbReference>
<protein>
    <recommendedName>
        <fullName evidence="6">Bulb-type lectin domain-containing protein</fullName>
    </recommendedName>
</protein>
<dbReference type="InterPro" id="IPR000858">
    <property type="entry name" value="S_locus_glycoprot_dom"/>
</dbReference>
<evidence type="ECO:0000313" key="8">
    <source>
        <dbReference type="Proteomes" id="UP000593564"/>
    </source>
</evidence>
<dbReference type="Pfam" id="PF01453">
    <property type="entry name" value="B_lectin"/>
    <property type="match status" value="1"/>
</dbReference>
<dbReference type="InterPro" id="IPR036426">
    <property type="entry name" value="Bulb-type_lectin_dom_sf"/>
</dbReference>
<feature type="domain" description="Bulb-type lectin" evidence="6">
    <location>
        <begin position="1"/>
        <end position="85"/>
    </location>
</feature>
<feature type="chain" id="PRO_5029515079" description="Bulb-type lectin domain-containing protein" evidence="5">
    <location>
        <begin position="19"/>
        <end position="479"/>
    </location>
</feature>
<reference evidence="8" key="1">
    <citation type="journal article" date="2020" name="Nat. Commun.">
        <title>Genome assembly of wild tea tree DASZ reveals pedigree and selection history of tea varieties.</title>
        <authorList>
            <person name="Zhang W."/>
            <person name="Zhang Y."/>
            <person name="Qiu H."/>
            <person name="Guo Y."/>
            <person name="Wan H."/>
            <person name="Zhang X."/>
            <person name="Scossa F."/>
            <person name="Alseekh S."/>
            <person name="Zhang Q."/>
            <person name="Wang P."/>
            <person name="Xu L."/>
            <person name="Schmidt M.H."/>
            <person name="Jia X."/>
            <person name="Li D."/>
            <person name="Zhu A."/>
            <person name="Guo F."/>
            <person name="Chen W."/>
            <person name="Ni D."/>
            <person name="Usadel B."/>
            <person name="Fernie A.R."/>
            <person name="Wen W."/>
        </authorList>
    </citation>
    <scope>NUCLEOTIDE SEQUENCE [LARGE SCALE GENOMIC DNA]</scope>
    <source>
        <strain evidence="8">cv. G240</strain>
    </source>
</reference>
<dbReference type="EMBL" id="JACBKZ010000008">
    <property type="protein sequence ID" value="KAF5943681.1"/>
    <property type="molecule type" value="Genomic_DNA"/>
</dbReference>
<evidence type="ECO:0000256" key="1">
    <source>
        <dbReference type="ARBA" id="ARBA00022729"/>
    </source>
</evidence>
<name>A0A7J7GUQ5_CAMSI</name>
<dbReference type="SUPFAM" id="SSF51110">
    <property type="entry name" value="alpha-D-mannose-specific plant lectins"/>
    <property type="match status" value="1"/>
</dbReference>
<keyword evidence="8" id="KW-1185">Reference proteome</keyword>
<feature type="signal peptide" evidence="5">
    <location>
        <begin position="1"/>
        <end position="18"/>
    </location>
</feature>
<sequence length="479" mass="54566">MGIIPFAISYYLSAFVLADDMLNQFQQINDSGALVSARRDFNGGIVSWSTGIVNISSKPTVALLLDSGNLVLRSENGGNTESYIWQSFDHPSDTLIAGMKLGWDLRVGLDQYLTSWKSADDPSPGDISCRFDLDGLPQGVIRKGSVKQYRTGIWNGLQFNGVEPQNSIFNANFIDNSEEVYFEFDLYQQITRLVLNYIGTMQCVIWNNRNLEWVVINTVPKSRSDSKEKKKKLLLVITPVLVALLSFLVASCVMWKRIKQTKGGFGPVYKLSTGQEIVVKRLSKNSRQGLEIVSGQRNKKFRHPNHTHNLLGHAWKLWIERNAIQLVDEKLETSAMLTLEVLKCIQIGLLCVQQCPEDRPTMSYVFSMLDNESAMLPRPRQPRYFMKESGDEIELASTIRLVVNRCHCPVREPIPLCLLNTLPPCFVWSVSHLFRKNPTSRRHVSQQRVMNKKALRPRRDADVFWARCRHVLDLRFASS</sequence>
<dbReference type="Gene3D" id="2.90.10.10">
    <property type="entry name" value="Bulb-type lectin domain"/>
    <property type="match status" value="1"/>
</dbReference>
<dbReference type="Pfam" id="PF00954">
    <property type="entry name" value="S_locus_glycop"/>
    <property type="match status" value="1"/>
</dbReference>
<keyword evidence="4" id="KW-0812">Transmembrane</keyword>
<reference evidence="7 8" key="2">
    <citation type="submission" date="2020-07" db="EMBL/GenBank/DDBJ databases">
        <title>Genome assembly of wild tea tree DASZ reveals pedigree and selection history of tea varieties.</title>
        <authorList>
            <person name="Zhang W."/>
        </authorList>
    </citation>
    <scope>NUCLEOTIDE SEQUENCE [LARGE SCALE GENOMIC DNA]</scope>
    <source>
        <strain evidence="8">cv. G240</strain>
        <tissue evidence="7">Leaf</tissue>
    </source>
</reference>
<keyword evidence="1 5" id="KW-0732">Signal</keyword>
<evidence type="ECO:0000259" key="6">
    <source>
        <dbReference type="PROSITE" id="PS50927"/>
    </source>
</evidence>
<accession>A0A7J7GUQ5</accession>
<evidence type="ECO:0000313" key="7">
    <source>
        <dbReference type="EMBL" id="KAF5943681.1"/>
    </source>
</evidence>
<dbReference type="InterPro" id="IPR001480">
    <property type="entry name" value="Bulb-type_lectin_dom"/>
</dbReference>
<comment type="caution">
    <text evidence="7">The sequence shown here is derived from an EMBL/GenBank/DDBJ whole genome shotgun (WGS) entry which is preliminary data.</text>
</comment>
<evidence type="ECO:0000256" key="3">
    <source>
        <dbReference type="ARBA" id="ARBA00023180"/>
    </source>
</evidence>
<keyword evidence="2" id="KW-1015">Disulfide bond</keyword>
<gene>
    <name evidence="7" type="ORF">HYC85_017758</name>
</gene>
<keyword evidence="4" id="KW-0472">Membrane</keyword>
<dbReference type="PANTHER" id="PTHR32444">
    <property type="entry name" value="BULB-TYPE LECTIN DOMAIN-CONTAINING PROTEIN"/>
    <property type="match status" value="1"/>
</dbReference>
<organism evidence="7 8">
    <name type="scientific">Camellia sinensis</name>
    <name type="common">Tea plant</name>
    <name type="synonym">Thea sinensis</name>
    <dbReference type="NCBI Taxonomy" id="4442"/>
    <lineage>
        <taxon>Eukaryota</taxon>
        <taxon>Viridiplantae</taxon>
        <taxon>Streptophyta</taxon>
        <taxon>Embryophyta</taxon>
        <taxon>Tracheophyta</taxon>
        <taxon>Spermatophyta</taxon>
        <taxon>Magnoliopsida</taxon>
        <taxon>eudicotyledons</taxon>
        <taxon>Gunneridae</taxon>
        <taxon>Pentapetalae</taxon>
        <taxon>asterids</taxon>
        <taxon>Ericales</taxon>
        <taxon>Theaceae</taxon>
        <taxon>Camellia</taxon>
    </lineage>
</organism>
<evidence type="ECO:0000256" key="4">
    <source>
        <dbReference type="SAM" id="Phobius"/>
    </source>
</evidence>
<feature type="transmembrane region" description="Helical" evidence="4">
    <location>
        <begin position="233"/>
        <end position="255"/>
    </location>
</feature>
<keyword evidence="4" id="KW-1133">Transmembrane helix</keyword>
<proteinExistence type="predicted"/>
<dbReference type="GO" id="GO:0048544">
    <property type="term" value="P:recognition of pollen"/>
    <property type="evidence" value="ECO:0007669"/>
    <property type="project" value="InterPro"/>
</dbReference>
<evidence type="ECO:0000256" key="5">
    <source>
        <dbReference type="SAM" id="SignalP"/>
    </source>
</evidence>
<dbReference type="PANTHER" id="PTHR32444:SF234">
    <property type="entry name" value="RECEPTOR-LIKE SERINE_THREONINE-PROTEIN KINASE"/>
    <property type="match status" value="1"/>
</dbReference>
<evidence type="ECO:0000256" key="2">
    <source>
        <dbReference type="ARBA" id="ARBA00023157"/>
    </source>
</evidence>
<dbReference type="Gene3D" id="1.10.510.10">
    <property type="entry name" value="Transferase(Phosphotransferase) domain 1"/>
    <property type="match status" value="1"/>
</dbReference>
<keyword evidence="3" id="KW-0325">Glycoprotein</keyword>
<dbReference type="Proteomes" id="UP000593564">
    <property type="component" value="Unassembled WGS sequence"/>
</dbReference>
<dbReference type="AlphaFoldDB" id="A0A7J7GUQ5"/>